<dbReference type="EMBL" id="ACVR01000069">
    <property type="protein sequence ID" value="EET81473.1"/>
    <property type="molecule type" value="Genomic_DNA"/>
</dbReference>
<accession>A0ABP2GIJ1</accession>
<keyword evidence="1" id="KW-0732">Signal</keyword>
<sequence length="252" mass="28799">MIFLSKKIYILYLVSLSGLISSYTNASENKCQSDNINQNLNCFLKNNDFLENELINKGNNREKDVKKWEKEISNKCEGYLNYGLGEGPALARESCYNQEYKSRLGNLSHSKKNIERPKNLKNNDGFYITPLPYNSNNHINCILLEEKNSCSQINLINSTNLIKVYNFINPSYGDSVIFPETNNGVLLIASPSISENESPEINLMTVNKFGLVKSITLDVSKNILINQNYEVFYKESGQNHKLRLNEEGRFVK</sequence>
<feature type="signal peptide" evidence="1">
    <location>
        <begin position="1"/>
        <end position="26"/>
    </location>
</feature>
<evidence type="ECO:0000313" key="3">
    <source>
        <dbReference type="Proteomes" id="UP000018419"/>
    </source>
</evidence>
<reference evidence="2 3" key="1">
    <citation type="submission" date="2009-07" db="EMBL/GenBank/DDBJ databases">
        <authorList>
            <person name="Madupu R."/>
            <person name="Durkin A.S."/>
            <person name="Torralba M."/>
            <person name="Methe B."/>
            <person name="Sutton G.G."/>
            <person name="Strausberg R.L."/>
            <person name="Nelson K.E."/>
        </authorList>
    </citation>
    <scope>NUCLEOTIDE SEQUENCE [LARGE SCALE GENOMIC DNA]</scope>
    <source>
        <strain evidence="2 3">SK82</strain>
    </source>
</reference>
<evidence type="ECO:0000313" key="2">
    <source>
        <dbReference type="EMBL" id="EET81473.1"/>
    </source>
</evidence>
<comment type="caution">
    <text evidence="2">The sequence shown here is derived from an EMBL/GenBank/DDBJ whole genome shotgun (WGS) entry which is preliminary data.</text>
</comment>
<protein>
    <submittedName>
        <fullName evidence="2">Uncharacterized protein</fullName>
    </submittedName>
</protein>
<organism evidence="2 3">
    <name type="scientific">Acinetobacter radioresistens SK82</name>
    <dbReference type="NCBI Taxonomy" id="596318"/>
    <lineage>
        <taxon>Bacteria</taxon>
        <taxon>Pseudomonadati</taxon>
        <taxon>Pseudomonadota</taxon>
        <taxon>Gammaproteobacteria</taxon>
        <taxon>Moraxellales</taxon>
        <taxon>Moraxellaceae</taxon>
        <taxon>Acinetobacter</taxon>
    </lineage>
</organism>
<dbReference type="RefSeq" id="WP_005017322.1">
    <property type="nucleotide sequence ID" value="NZ_ACVR01000069.1"/>
</dbReference>
<keyword evidence="3" id="KW-1185">Reference proteome</keyword>
<name>A0ABP2GIJ1_ACIRA</name>
<gene>
    <name evidence="2" type="ORF">ACIRA0001_0503</name>
</gene>
<evidence type="ECO:0000256" key="1">
    <source>
        <dbReference type="SAM" id="SignalP"/>
    </source>
</evidence>
<dbReference type="Proteomes" id="UP000018419">
    <property type="component" value="Unassembled WGS sequence"/>
</dbReference>
<proteinExistence type="predicted"/>
<feature type="chain" id="PRO_5047397728" evidence="1">
    <location>
        <begin position="27"/>
        <end position="252"/>
    </location>
</feature>